<sequence>MDEIRSDHSDGYRRVIAVVKLARQLQVNAHALIAALTPLDRAGICHQLANDNENVRWVR</sequence>
<dbReference type="EMBL" id="MT631371">
    <property type="protein sequence ID" value="QNO49118.1"/>
    <property type="molecule type" value="Genomic_DNA"/>
</dbReference>
<evidence type="ECO:0000259" key="1">
    <source>
        <dbReference type="Pfam" id="PF20282"/>
    </source>
</evidence>
<accession>A0A7G9YMC1</accession>
<reference evidence="3" key="1">
    <citation type="submission" date="2020-06" db="EMBL/GenBank/DDBJ databases">
        <title>Unique genomic features of the anaerobic methanotrophic archaea.</title>
        <authorList>
            <person name="Chadwick G.L."/>
            <person name="Skennerton C.T."/>
            <person name="Laso-Perez R."/>
            <person name="Leu A.O."/>
            <person name="Speth D.R."/>
            <person name="Yu H."/>
            <person name="Morgan-Lang C."/>
            <person name="Hatzenpichler R."/>
            <person name="Goudeau D."/>
            <person name="Malmstrom R."/>
            <person name="Brazelton W.J."/>
            <person name="Woyke T."/>
            <person name="Hallam S.J."/>
            <person name="Tyson G.W."/>
            <person name="Wegener G."/>
            <person name="Boetius A."/>
            <person name="Orphan V."/>
        </authorList>
    </citation>
    <scope>NUCLEOTIDE SEQUENCE</scope>
</reference>
<evidence type="ECO:0000313" key="2">
    <source>
        <dbReference type="EMBL" id="QNO49118.1"/>
    </source>
</evidence>
<proteinExistence type="predicted"/>
<evidence type="ECO:0000313" key="3">
    <source>
        <dbReference type="EMBL" id="QNO49155.1"/>
    </source>
</evidence>
<gene>
    <name evidence="2" type="ORF">CPECMPGB_00038</name>
    <name evidence="3" type="ORF">DBBAIPCH_00038</name>
</gene>
<dbReference type="EMBL" id="MT631372">
    <property type="protein sequence ID" value="QNO49155.1"/>
    <property type="molecule type" value="Genomic_DNA"/>
</dbReference>
<dbReference type="AlphaFoldDB" id="A0A7G9YMC1"/>
<feature type="domain" description="ABC-three component systems C-terminal" evidence="1">
    <location>
        <begin position="2"/>
        <end position="57"/>
    </location>
</feature>
<protein>
    <recommendedName>
        <fullName evidence="1">ABC-three component systems C-terminal domain-containing protein</fullName>
    </recommendedName>
</protein>
<organism evidence="3">
    <name type="scientific">Candidatus Methanogaster sp. ANME-2c ERB4</name>
    <dbReference type="NCBI Taxonomy" id="2759911"/>
    <lineage>
        <taxon>Archaea</taxon>
        <taxon>Methanobacteriati</taxon>
        <taxon>Methanobacteriota</taxon>
        <taxon>Stenosarchaea group</taxon>
        <taxon>Methanomicrobia</taxon>
        <taxon>Methanosarcinales</taxon>
        <taxon>ANME-2 cluster</taxon>
        <taxon>Candidatus Methanogasteraceae</taxon>
        <taxon>Candidatus Methanogaster</taxon>
    </lineage>
</organism>
<dbReference type="Pfam" id="PF20282">
    <property type="entry name" value="CTD6"/>
    <property type="match status" value="1"/>
</dbReference>
<dbReference type="InterPro" id="IPR046914">
    <property type="entry name" value="ABC-3C_CTD6"/>
</dbReference>
<name>A0A7G9YMC1_9EURY</name>